<accession>A0AAN9LN11</accession>
<keyword evidence="2" id="KW-1185">Reference proteome</keyword>
<dbReference type="Proteomes" id="UP001367508">
    <property type="component" value="Unassembled WGS sequence"/>
</dbReference>
<comment type="caution">
    <text evidence="1">The sequence shown here is derived from an EMBL/GenBank/DDBJ whole genome shotgun (WGS) entry which is preliminary data.</text>
</comment>
<proteinExistence type="predicted"/>
<dbReference type="Pfam" id="PF14009">
    <property type="entry name" value="PADRE"/>
    <property type="match status" value="1"/>
</dbReference>
<dbReference type="AlphaFoldDB" id="A0AAN9LN11"/>
<dbReference type="InterPro" id="IPR025322">
    <property type="entry name" value="PADRE_dom"/>
</dbReference>
<reference evidence="1 2" key="1">
    <citation type="submission" date="2024-01" db="EMBL/GenBank/DDBJ databases">
        <title>The genomes of 5 underutilized Papilionoideae crops provide insights into root nodulation and disease resistanc.</title>
        <authorList>
            <person name="Jiang F."/>
        </authorList>
    </citation>
    <scope>NUCLEOTIDE SEQUENCE [LARGE SCALE GENOMIC DNA]</scope>
    <source>
        <strain evidence="1">LVBAO_FW01</strain>
        <tissue evidence="1">Leaves</tissue>
    </source>
</reference>
<evidence type="ECO:0000313" key="2">
    <source>
        <dbReference type="Proteomes" id="UP001367508"/>
    </source>
</evidence>
<evidence type="ECO:0000313" key="1">
    <source>
        <dbReference type="EMBL" id="KAK7337239.1"/>
    </source>
</evidence>
<organism evidence="1 2">
    <name type="scientific">Canavalia gladiata</name>
    <name type="common">Sword bean</name>
    <name type="synonym">Dolichos gladiatus</name>
    <dbReference type="NCBI Taxonomy" id="3824"/>
    <lineage>
        <taxon>Eukaryota</taxon>
        <taxon>Viridiplantae</taxon>
        <taxon>Streptophyta</taxon>
        <taxon>Embryophyta</taxon>
        <taxon>Tracheophyta</taxon>
        <taxon>Spermatophyta</taxon>
        <taxon>Magnoliopsida</taxon>
        <taxon>eudicotyledons</taxon>
        <taxon>Gunneridae</taxon>
        <taxon>Pentapetalae</taxon>
        <taxon>rosids</taxon>
        <taxon>fabids</taxon>
        <taxon>Fabales</taxon>
        <taxon>Fabaceae</taxon>
        <taxon>Papilionoideae</taxon>
        <taxon>50 kb inversion clade</taxon>
        <taxon>NPAAA clade</taxon>
        <taxon>indigoferoid/millettioid clade</taxon>
        <taxon>Phaseoleae</taxon>
        <taxon>Canavalia</taxon>
    </lineage>
</organism>
<gene>
    <name evidence="1" type="ORF">VNO77_17803</name>
</gene>
<dbReference type="EMBL" id="JAYMYQ010000004">
    <property type="protein sequence ID" value="KAK7337239.1"/>
    <property type="molecule type" value="Genomic_DNA"/>
</dbReference>
<sequence length="158" mass="17637">MGNCLVVQENVVRIMKTDGKILEYKAPIKVEQVLIEFAGHAVSDSLQVLQHLEPNTILLSGQLYYLVPLPPPSPKSCKKVRFAEPEVQDVQKSSVVRIKLVISKQELQDMLQQGGFSLNKMLSLVHDEKGIDGDDLSQKSDDFSQAWKPALQSIPELN</sequence>
<dbReference type="PANTHER" id="PTHR33148">
    <property type="entry name" value="PLASTID MOVEMENT IMPAIRED PROTEIN-RELATED"/>
    <property type="match status" value="1"/>
</dbReference>
<name>A0AAN9LN11_CANGL</name>
<dbReference type="PANTHER" id="PTHR33148:SF46">
    <property type="entry name" value="EMB|CAB85509.1"/>
    <property type="match status" value="1"/>
</dbReference>
<protein>
    <submittedName>
        <fullName evidence="1">Uncharacterized protein</fullName>
    </submittedName>
</protein>